<dbReference type="AlphaFoldDB" id="A0A4Y9S8Y5"/>
<dbReference type="InterPro" id="IPR000383">
    <property type="entry name" value="Xaa-Pro-like_dom"/>
</dbReference>
<dbReference type="Gene3D" id="3.40.50.1820">
    <property type="entry name" value="alpha/beta hydrolase"/>
    <property type="match status" value="1"/>
</dbReference>
<gene>
    <name evidence="3" type="ORF">E4L96_13600</name>
</gene>
<dbReference type="PANTHER" id="PTHR22946">
    <property type="entry name" value="DIENELACTONE HYDROLASE DOMAIN-CONTAINING PROTEIN-RELATED"/>
    <property type="match status" value="1"/>
</dbReference>
<keyword evidence="4" id="KW-1185">Reference proteome</keyword>
<evidence type="ECO:0000313" key="4">
    <source>
        <dbReference type="Proteomes" id="UP000298438"/>
    </source>
</evidence>
<keyword evidence="3" id="KW-0378">Hydrolase</keyword>
<evidence type="ECO:0000256" key="1">
    <source>
        <dbReference type="SAM" id="MobiDB-lite"/>
    </source>
</evidence>
<dbReference type="InterPro" id="IPR050261">
    <property type="entry name" value="FrsA_esterase"/>
</dbReference>
<dbReference type="OrthoDB" id="8564128at2"/>
<evidence type="ECO:0000313" key="3">
    <source>
        <dbReference type="EMBL" id="TFW18049.1"/>
    </source>
</evidence>
<dbReference type="InterPro" id="IPR029058">
    <property type="entry name" value="AB_hydrolase_fold"/>
</dbReference>
<organism evidence="3 4">
    <name type="scientific">Zemynaea arenosa</name>
    <dbReference type="NCBI Taxonomy" id="2561931"/>
    <lineage>
        <taxon>Bacteria</taxon>
        <taxon>Pseudomonadati</taxon>
        <taxon>Pseudomonadota</taxon>
        <taxon>Betaproteobacteria</taxon>
        <taxon>Burkholderiales</taxon>
        <taxon>Oxalobacteraceae</taxon>
        <taxon>Telluria group</taxon>
        <taxon>Zemynaea</taxon>
    </lineage>
</organism>
<evidence type="ECO:0000259" key="2">
    <source>
        <dbReference type="Pfam" id="PF02129"/>
    </source>
</evidence>
<dbReference type="EMBL" id="SPVF01000170">
    <property type="protein sequence ID" value="TFW18049.1"/>
    <property type="molecule type" value="Genomic_DNA"/>
</dbReference>
<dbReference type="Proteomes" id="UP000298438">
    <property type="component" value="Unassembled WGS sequence"/>
</dbReference>
<feature type="domain" description="Xaa-Pro dipeptidyl-peptidase-like" evidence="2">
    <location>
        <begin position="34"/>
        <end position="161"/>
    </location>
</feature>
<proteinExistence type="predicted"/>
<dbReference type="Pfam" id="PF02129">
    <property type="entry name" value="Peptidase_S15"/>
    <property type="match status" value="1"/>
</dbReference>
<name>A0A4Y9S8Y5_9BURK</name>
<protein>
    <submittedName>
        <fullName evidence="3">Dienelactone hydrolase</fullName>
    </submittedName>
</protein>
<feature type="compositionally biased region" description="Low complexity" evidence="1">
    <location>
        <begin position="369"/>
        <end position="396"/>
    </location>
</feature>
<reference evidence="3 4" key="1">
    <citation type="submission" date="2019-03" db="EMBL/GenBank/DDBJ databases">
        <title>Draft Genome Sequence of Massilia arenosa sp. nov., a Novel Massilia Species Isolated from a Sandy-loam Maize Soil.</title>
        <authorList>
            <person name="Raths R."/>
            <person name="Peta V."/>
            <person name="Bucking H."/>
        </authorList>
    </citation>
    <scope>NUCLEOTIDE SEQUENCE [LARGE SCALE GENOMIC DNA]</scope>
    <source>
        <strain evidence="3 4">MC02</strain>
    </source>
</reference>
<feature type="region of interest" description="Disordered" evidence="1">
    <location>
        <begin position="368"/>
        <end position="396"/>
    </location>
</feature>
<comment type="caution">
    <text evidence="3">The sequence shown here is derived from an EMBL/GenBank/DDBJ whole genome shotgun (WGS) entry which is preliminary data.</text>
</comment>
<accession>A0A4Y9S8Y5</accession>
<dbReference type="GO" id="GO:0016787">
    <property type="term" value="F:hydrolase activity"/>
    <property type="evidence" value="ECO:0007669"/>
    <property type="project" value="UniProtKB-KW"/>
</dbReference>
<dbReference type="SUPFAM" id="SSF53474">
    <property type="entry name" value="alpha/beta-Hydrolases"/>
    <property type="match status" value="1"/>
</dbReference>
<dbReference type="PANTHER" id="PTHR22946:SF0">
    <property type="entry name" value="DIENELACTONE HYDROLASE DOMAIN-CONTAINING PROTEIN"/>
    <property type="match status" value="1"/>
</dbReference>
<sequence length="396" mass="42985">MTPLLATEQELPLDYRLNEHIVLIPAGPNHRAMMETTVFQPNGPGPFPLLIINHGKDMGLPSDQPRDRFIVMATAFVKRGYAVIVPMREGFAASTGRYVDHGCNMKANGYQQARDIKDAVEWARQQNWVDGDRIVVAGQSYGGMATMALGTQEVPGVRGLLNFAGGLRDSDTRCDWRNELVRAFTDYGSKNKVRSLWMYGVNDSLFAPDLVARMHDAFVNAGGQARWIEYGAFKRDSHGMLASRDGEKVWWGETERFLKQVGMPTEIKYAVTPPPAIPATDFAELGDIDAVPFISDKGRAAYREYLSKDTPRAFAISESGAWCWAEEGEDPDGRALKTCQATSDKPCRLYSVDNDVVWAGGADAGQELAAGSSAGTGATAGASGMSGTAGSVTASR</sequence>